<keyword evidence="2" id="KW-1185">Reference proteome</keyword>
<name>U2NPA6_9BACT</name>
<accession>U2NPA6</accession>
<dbReference type="EMBL" id="AWEY01000008">
    <property type="protein sequence ID" value="ERK39885.1"/>
    <property type="molecule type" value="Genomic_DNA"/>
</dbReference>
<proteinExistence type="predicted"/>
<evidence type="ECO:0000313" key="1">
    <source>
        <dbReference type="EMBL" id="ERK39885.1"/>
    </source>
</evidence>
<sequence length="93" mass="10246">MANARRRHRRSRRVLPGGEDEWGRRVVWSCIVLMMAPRGMGDGCARRVAPPGCGGSCAAAVHALARCLSDGKFTAIIVGLQLFREKTYIKCEM</sequence>
<gene>
    <name evidence="1" type="ORF">HMPREF9135_0260</name>
</gene>
<protein>
    <submittedName>
        <fullName evidence="1">Uncharacterized protein</fullName>
    </submittedName>
</protein>
<reference evidence="1 2" key="1">
    <citation type="submission" date="2013-08" db="EMBL/GenBank/DDBJ databases">
        <authorList>
            <person name="Durkin A.S."/>
            <person name="Haft D.R."/>
            <person name="McCorrison J."/>
            <person name="Torralba M."/>
            <person name="Gillis M."/>
            <person name="Haft D.H."/>
            <person name="Methe B."/>
            <person name="Sutton G."/>
            <person name="Nelson K.E."/>
        </authorList>
    </citation>
    <scope>NUCLEOTIDE SEQUENCE [LARGE SCALE GENOMIC DNA]</scope>
    <source>
        <strain evidence="1 2">F0067</strain>
    </source>
</reference>
<comment type="caution">
    <text evidence="1">The sequence shown here is derived from an EMBL/GenBank/DDBJ whole genome shotgun (WGS) entry which is preliminary data.</text>
</comment>
<dbReference type="AlphaFoldDB" id="U2NPA6"/>
<dbReference type="PATRIC" id="fig|1115809.3.peg.742"/>
<evidence type="ECO:0000313" key="2">
    <source>
        <dbReference type="Proteomes" id="UP000016648"/>
    </source>
</evidence>
<dbReference type="Proteomes" id="UP000016648">
    <property type="component" value="Unassembled WGS sequence"/>
</dbReference>
<organism evidence="1 2">
    <name type="scientific">Segatella baroniae F0067</name>
    <dbReference type="NCBI Taxonomy" id="1115809"/>
    <lineage>
        <taxon>Bacteria</taxon>
        <taxon>Pseudomonadati</taxon>
        <taxon>Bacteroidota</taxon>
        <taxon>Bacteroidia</taxon>
        <taxon>Bacteroidales</taxon>
        <taxon>Prevotellaceae</taxon>
        <taxon>Segatella</taxon>
    </lineage>
</organism>